<dbReference type="Pfam" id="PF01547">
    <property type="entry name" value="SBP_bac_1"/>
    <property type="match status" value="1"/>
</dbReference>
<comment type="caution">
    <text evidence="1">The sequence shown here is derived from an EMBL/GenBank/DDBJ whole genome shotgun (WGS) entry which is preliminary data.</text>
</comment>
<dbReference type="PROSITE" id="PS51318">
    <property type="entry name" value="TAT"/>
    <property type="match status" value="1"/>
</dbReference>
<accession>A0ABT6SIZ2</accession>
<evidence type="ECO:0000313" key="1">
    <source>
        <dbReference type="EMBL" id="MDI3408162.1"/>
    </source>
</evidence>
<dbReference type="InterPro" id="IPR006311">
    <property type="entry name" value="TAT_signal"/>
</dbReference>
<dbReference type="Gene3D" id="3.40.190.10">
    <property type="entry name" value="Periplasmic binding protein-like II"/>
    <property type="match status" value="1"/>
</dbReference>
<gene>
    <name evidence="1" type="ORF">QIS96_30640</name>
</gene>
<dbReference type="PROSITE" id="PS51257">
    <property type="entry name" value="PROKAR_LIPOPROTEIN"/>
    <property type="match status" value="1"/>
</dbReference>
<dbReference type="InterPro" id="IPR006059">
    <property type="entry name" value="SBP"/>
</dbReference>
<name>A0ABT6SIZ2_9ACTN</name>
<dbReference type="EMBL" id="JASCIQ010000041">
    <property type="protein sequence ID" value="MDI3408162.1"/>
    <property type="molecule type" value="Genomic_DNA"/>
</dbReference>
<dbReference type="CDD" id="cd13585">
    <property type="entry name" value="PBP2_TMBP_like"/>
    <property type="match status" value="1"/>
</dbReference>
<dbReference type="Proteomes" id="UP001223978">
    <property type="component" value="Unassembled WGS sequence"/>
</dbReference>
<sequence>MSTTPTRRAVLATGLTAGASAVLGGCAMGGTGGGPARDLGDEEEGKGAKLKGKITVWSWDVAAKAMKRLAGDFEKRHPGTAVEIVDIGYDNAYDKITVGLRGGTGLADVLTVEGSYLPNYIGNFPDGFYDLTDLGGRHGGDFDRAAWKTVTDPGGKVYALPWDIGPCALYYRTDHFRAAGVDPKSLVTWDDYVKAGIRIRKATGRKLLILDSTDTGILPLLLQQQGQSYFKGGRVAVDTPEAVEALSLMKRLRDEGLVAYEKGWDGLVTGTKEGKVSTTPTAAWWSGTLTAEMPELKGKFGVVPLPGFTADGTRTSNLGGSTLCIPAQSKNPRLAWAFLEFLLTGKANQVSMLKREGLFPAYLPALDDPYLSGKQEYFGGQRTLDVFARLARSIPPVEYNKDDAKATDIMTSAVTGVMLRGKDPKEALGSAAEQLARATGRKRTG</sequence>
<proteinExistence type="predicted"/>
<dbReference type="PANTHER" id="PTHR43649">
    <property type="entry name" value="ARABINOSE-BINDING PROTEIN-RELATED"/>
    <property type="match status" value="1"/>
</dbReference>
<dbReference type="SUPFAM" id="SSF53850">
    <property type="entry name" value="Periplasmic binding protein-like II"/>
    <property type="match status" value="1"/>
</dbReference>
<evidence type="ECO:0000313" key="2">
    <source>
        <dbReference type="Proteomes" id="UP001223978"/>
    </source>
</evidence>
<dbReference type="PANTHER" id="PTHR43649:SF12">
    <property type="entry name" value="DIACETYLCHITOBIOSE BINDING PROTEIN DASA"/>
    <property type="match status" value="1"/>
</dbReference>
<keyword evidence="2" id="KW-1185">Reference proteome</keyword>
<dbReference type="RefSeq" id="WP_282546068.1">
    <property type="nucleotide sequence ID" value="NZ_JASCIQ010000041.1"/>
</dbReference>
<organism evidence="1 2">
    <name type="scientific">Streptomyces cavernicola</name>
    <dbReference type="NCBI Taxonomy" id="3043613"/>
    <lineage>
        <taxon>Bacteria</taxon>
        <taxon>Bacillati</taxon>
        <taxon>Actinomycetota</taxon>
        <taxon>Actinomycetes</taxon>
        <taxon>Kitasatosporales</taxon>
        <taxon>Streptomycetaceae</taxon>
        <taxon>Streptomyces</taxon>
    </lineage>
</organism>
<protein>
    <submittedName>
        <fullName evidence="1">Sugar ABC transporter substrate-binding protein</fullName>
    </submittedName>
</protein>
<reference evidence="1 2" key="1">
    <citation type="submission" date="2023-05" db="EMBL/GenBank/DDBJ databases">
        <title>Draft genome sequence of Streptomyces sp. B-S-A6 isolated from a cave soil in Thailand.</title>
        <authorList>
            <person name="Chamroensaksri N."/>
            <person name="Muangham S."/>
        </authorList>
    </citation>
    <scope>NUCLEOTIDE SEQUENCE [LARGE SCALE GENOMIC DNA]</scope>
    <source>
        <strain evidence="1 2">B-S-A6</strain>
    </source>
</reference>
<dbReference type="InterPro" id="IPR050490">
    <property type="entry name" value="Bact_solute-bd_prot1"/>
</dbReference>